<dbReference type="AlphaFoldDB" id="A0A165F4B4"/>
<name>A0A165F4B4_9BASI</name>
<evidence type="ECO:0000256" key="2">
    <source>
        <dbReference type="SAM" id="Phobius"/>
    </source>
</evidence>
<accession>A0A165F4B4</accession>
<dbReference type="InParanoid" id="A0A165F4B4"/>
<organism evidence="3 4">
    <name type="scientific">Calocera cornea HHB12733</name>
    <dbReference type="NCBI Taxonomy" id="1353952"/>
    <lineage>
        <taxon>Eukaryota</taxon>
        <taxon>Fungi</taxon>
        <taxon>Dikarya</taxon>
        <taxon>Basidiomycota</taxon>
        <taxon>Agaricomycotina</taxon>
        <taxon>Dacrymycetes</taxon>
        <taxon>Dacrymycetales</taxon>
        <taxon>Dacrymycetaceae</taxon>
        <taxon>Calocera</taxon>
    </lineage>
</organism>
<gene>
    <name evidence="3" type="ORF">CALCODRAFT_484181</name>
</gene>
<protein>
    <submittedName>
        <fullName evidence="3">Uncharacterized protein</fullName>
    </submittedName>
</protein>
<sequence>MDNFRDYLDDPQLVLQHLPPALQTAASYVPYILRWLINYLVSPIIYHFQSLGYQLTRLARTPPSELQTQDLLFPLLSLVLIYLAVTSALRTARYAFHMSTWLLKWGTIIGLIAVAWAWYAGDTDTSAPTSGRGRTRGAGGGWGKGPSLVDQAWKFVNGEQQREWFATDEAMAWASWVPEWLAGGTGARAAQWVEVVEGLGADNVRRAAEEWWEGQVNLKPGGKGRAKERKERRGKGKKGDAKPREGKNSQVR</sequence>
<reference evidence="3 4" key="1">
    <citation type="journal article" date="2016" name="Mol. Biol. Evol.">
        <title>Comparative Genomics of Early-Diverging Mushroom-Forming Fungi Provides Insights into the Origins of Lignocellulose Decay Capabilities.</title>
        <authorList>
            <person name="Nagy L.G."/>
            <person name="Riley R."/>
            <person name="Tritt A."/>
            <person name="Adam C."/>
            <person name="Daum C."/>
            <person name="Floudas D."/>
            <person name="Sun H."/>
            <person name="Yadav J.S."/>
            <person name="Pangilinan J."/>
            <person name="Larsson K.H."/>
            <person name="Matsuura K."/>
            <person name="Barry K."/>
            <person name="Labutti K."/>
            <person name="Kuo R."/>
            <person name="Ohm R.A."/>
            <person name="Bhattacharya S.S."/>
            <person name="Shirouzu T."/>
            <person name="Yoshinaga Y."/>
            <person name="Martin F.M."/>
            <person name="Grigoriev I.V."/>
            <person name="Hibbett D.S."/>
        </authorList>
    </citation>
    <scope>NUCLEOTIDE SEQUENCE [LARGE SCALE GENOMIC DNA]</scope>
    <source>
        <strain evidence="3 4">HHB12733</strain>
    </source>
</reference>
<feature type="region of interest" description="Disordered" evidence="1">
    <location>
        <begin position="214"/>
        <end position="252"/>
    </location>
</feature>
<proteinExistence type="predicted"/>
<dbReference type="Proteomes" id="UP000076842">
    <property type="component" value="Unassembled WGS sequence"/>
</dbReference>
<dbReference type="EMBL" id="KV423982">
    <property type="protein sequence ID" value="KZT56157.1"/>
    <property type="molecule type" value="Genomic_DNA"/>
</dbReference>
<keyword evidence="2" id="KW-0472">Membrane</keyword>
<keyword evidence="4" id="KW-1185">Reference proteome</keyword>
<evidence type="ECO:0000256" key="1">
    <source>
        <dbReference type="SAM" id="MobiDB-lite"/>
    </source>
</evidence>
<feature type="compositionally biased region" description="Basic and acidic residues" evidence="1">
    <location>
        <begin position="237"/>
        <end position="252"/>
    </location>
</feature>
<feature type="transmembrane region" description="Helical" evidence="2">
    <location>
        <begin position="101"/>
        <end position="119"/>
    </location>
</feature>
<evidence type="ECO:0000313" key="4">
    <source>
        <dbReference type="Proteomes" id="UP000076842"/>
    </source>
</evidence>
<feature type="transmembrane region" description="Helical" evidence="2">
    <location>
        <begin position="71"/>
        <end position="89"/>
    </location>
</feature>
<keyword evidence="2" id="KW-0812">Transmembrane</keyword>
<feature type="compositionally biased region" description="Basic residues" evidence="1">
    <location>
        <begin position="222"/>
        <end position="236"/>
    </location>
</feature>
<keyword evidence="2" id="KW-1133">Transmembrane helix</keyword>
<evidence type="ECO:0000313" key="3">
    <source>
        <dbReference type="EMBL" id="KZT56157.1"/>
    </source>
</evidence>
<dbReference type="OrthoDB" id="2502792at2759"/>